<dbReference type="InterPro" id="IPR028994">
    <property type="entry name" value="Integrin_alpha_N"/>
</dbReference>
<dbReference type="InterPro" id="IPR013517">
    <property type="entry name" value="FG-GAP"/>
</dbReference>
<dbReference type="EMBL" id="BLVO01000001">
    <property type="protein sequence ID" value="GFM31709.1"/>
    <property type="molecule type" value="Genomic_DNA"/>
</dbReference>
<keyword evidence="2" id="KW-0677">Repeat</keyword>
<evidence type="ECO:0000256" key="2">
    <source>
        <dbReference type="ARBA" id="ARBA00022737"/>
    </source>
</evidence>
<dbReference type="Proteomes" id="UP000503840">
    <property type="component" value="Unassembled WGS sequence"/>
</dbReference>
<proteinExistence type="predicted"/>
<evidence type="ECO:0000256" key="3">
    <source>
        <dbReference type="ARBA" id="ARBA00023180"/>
    </source>
</evidence>
<gene>
    <name evidence="5" type="ORF">DSM101010T_00740</name>
</gene>
<feature type="chain" id="PRO_5029709357" evidence="4">
    <location>
        <begin position="23"/>
        <end position="556"/>
    </location>
</feature>
<dbReference type="AlphaFoldDB" id="A0A7J0BDE3"/>
<organism evidence="5 6">
    <name type="scientific">Desulfovibrio subterraneus</name>
    <dbReference type="NCBI Taxonomy" id="2718620"/>
    <lineage>
        <taxon>Bacteria</taxon>
        <taxon>Pseudomonadati</taxon>
        <taxon>Thermodesulfobacteriota</taxon>
        <taxon>Desulfovibrionia</taxon>
        <taxon>Desulfovibrionales</taxon>
        <taxon>Desulfovibrionaceae</taxon>
        <taxon>Desulfovibrio</taxon>
    </lineage>
</organism>
<dbReference type="Gene3D" id="2.130.10.130">
    <property type="entry name" value="Integrin alpha, N-terminal"/>
    <property type="match status" value="1"/>
</dbReference>
<feature type="signal peptide" evidence="4">
    <location>
        <begin position="1"/>
        <end position="22"/>
    </location>
</feature>
<dbReference type="Pfam" id="PF13517">
    <property type="entry name" value="FG-GAP_3"/>
    <property type="match status" value="1"/>
</dbReference>
<evidence type="ECO:0000256" key="1">
    <source>
        <dbReference type="ARBA" id="ARBA00022729"/>
    </source>
</evidence>
<comment type="caution">
    <text evidence="5">The sequence shown here is derived from an EMBL/GenBank/DDBJ whole genome shotgun (WGS) entry which is preliminary data.</text>
</comment>
<reference evidence="5 6" key="1">
    <citation type="submission" date="2020-05" db="EMBL/GenBank/DDBJ databases">
        <title>Draft genome sequence of Desulfovibrio sp. strain HN2T.</title>
        <authorList>
            <person name="Ueno A."/>
            <person name="Tamazawa S."/>
            <person name="Tamamura S."/>
            <person name="Murakami T."/>
            <person name="Kiyama T."/>
            <person name="Inomata H."/>
            <person name="Amano Y."/>
            <person name="Miyakawa K."/>
            <person name="Tamaki H."/>
            <person name="Naganuma T."/>
            <person name="Kaneko K."/>
        </authorList>
    </citation>
    <scope>NUCLEOTIDE SEQUENCE [LARGE SCALE GENOMIC DNA]</scope>
    <source>
        <strain evidence="5 6">HN2</strain>
    </source>
</reference>
<dbReference type="SUPFAM" id="SSF69318">
    <property type="entry name" value="Integrin alpha N-terminal domain"/>
    <property type="match status" value="1"/>
</dbReference>
<evidence type="ECO:0000313" key="6">
    <source>
        <dbReference type="Proteomes" id="UP000503840"/>
    </source>
</evidence>
<dbReference type="InterPro" id="IPR013519">
    <property type="entry name" value="Int_alpha_beta-p"/>
</dbReference>
<dbReference type="SMART" id="SM00191">
    <property type="entry name" value="Int_alpha"/>
    <property type="match status" value="2"/>
</dbReference>
<dbReference type="PANTHER" id="PTHR45460">
    <property type="entry name" value="SIMILAR TO CYSTEINE PROTEINASE"/>
    <property type="match status" value="1"/>
</dbReference>
<evidence type="ECO:0000313" key="5">
    <source>
        <dbReference type="EMBL" id="GFM31709.1"/>
    </source>
</evidence>
<keyword evidence="6" id="KW-1185">Reference proteome</keyword>
<evidence type="ECO:0000256" key="4">
    <source>
        <dbReference type="SAM" id="SignalP"/>
    </source>
</evidence>
<dbReference type="PROSITE" id="PS51257">
    <property type="entry name" value="PROKAR_LIPOPROTEIN"/>
    <property type="match status" value="1"/>
</dbReference>
<accession>A0A7J0BDE3</accession>
<sequence>MRHSVFTVSLFTLACATLLAMAGCTPRTTGQAGMAVPYATTPDFATNPFALGDGGQWGTGLVLADIDRNGYPDLVVSAGNDKDNQNVVVYFNYGNNNISPNPGWVSADKDHHGTIAVGDIDGNGWPDLAVSVFLGKDLAYEGGGVKVYYNYGPPNYLMADPSFTDTGYPSYGCALGDIDGDGDLDLAVAGGEPIPEVESFATQTCGSGKAFARHEGTQAARLRAASQKTATGGTQEPPFVTPGRIYINNGGKFSRDAIWTTSESFVAMAVDFADVNYDGLMDVIFQSAPIRIYLGMQKGGQGGILNTPGWMSVDANYYGNGFDYAASMTLPESLEKPVFSIAASSNSYMGQGRGGFSLYRFLSPFVVQYAPHNSVPNWQSKYGDWGSGVRLSDVDGDNNLDMLTHRWNTPGFNDLNGRLLIYQGNGGLFTETPVWQSDATSIIEVIQVADLDRRQEQSATMNLTVSNENWSDTQTGQSVVYLPQQVIASVNWVRVNGVQLAAGKQYTFVPGRNWISIYKPVPQNSTISVNYSWSEKLDVVYTNWNCDLGNYIYFHR</sequence>
<keyword evidence="3" id="KW-0325">Glycoprotein</keyword>
<dbReference type="PANTHER" id="PTHR45460:SF2">
    <property type="entry name" value="ALPHA 1,3 GLUCANASE, GH71 FAMILY (EUROFUNG)"/>
    <property type="match status" value="1"/>
</dbReference>
<protein>
    <submittedName>
        <fullName evidence="5">Uncharacterized protein</fullName>
    </submittedName>
</protein>
<name>A0A7J0BDE3_9BACT</name>
<keyword evidence="1 4" id="KW-0732">Signal</keyword>
<dbReference type="RefSeq" id="WP_174403418.1">
    <property type="nucleotide sequence ID" value="NZ_BLVO01000001.1"/>
</dbReference>